<dbReference type="EMBL" id="CM003532">
    <property type="protein sequence ID" value="RCV25507.1"/>
    <property type="molecule type" value="Genomic_DNA"/>
</dbReference>
<feature type="compositionally biased region" description="Basic residues" evidence="1">
    <location>
        <begin position="30"/>
        <end position="40"/>
    </location>
</feature>
<organism evidence="2">
    <name type="scientific">Setaria italica</name>
    <name type="common">Foxtail millet</name>
    <name type="synonym">Panicum italicum</name>
    <dbReference type="NCBI Taxonomy" id="4555"/>
    <lineage>
        <taxon>Eukaryota</taxon>
        <taxon>Viridiplantae</taxon>
        <taxon>Streptophyta</taxon>
        <taxon>Embryophyta</taxon>
        <taxon>Tracheophyta</taxon>
        <taxon>Spermatophyta</taxon>
        <taxon>Magnoliopsida</taxon>
        <taxon>Liliopsida</taxon>
        <taxon>Poales</taxon>
        <taxon>Poaceae</taxon>
        <taxon>PACMAD clade</taxon>
        <taxon>Panicoideae</taxon>
        <taxon>Panicodae</taxon>
        <taxon>Paniceae</taxon>
        <taxon>Cenchrinae</taxon>
        <taxon>Setaria</taxon>
    </lineage>
</organism>
<gene>
    <name evidence="2" type="ORF">SETIT_5G172500v2</name>
</gene>
<accession>A0A368R5Q1</accession>
<evidence type="ECO:0000256" key="1">
    <source>
        <dbReference type="SAM" id="MobiDB-lite"/>
    </source>
</evidence>
<feature type="region of interest" description="Disordered" evidence="1">
    <location>
        <begin position="1"/>
        <end position="85"/>
    </location>
</feature>
<name>A0A368R5Q1_SETIT</name>
<sequence length="85" mass="9137">MTPRVVLPQASALVNGHDEPELLSVDTKRGRAGPQRRRGRTASSTMTASPPTPPLPSRTAILSRHLVPTPPSSPHQASHRQALYS</sequence>
<proteinExistence type="predicted"/>
<reference evidence="2" key="2">
    <citation type="submission" date="2015-07" db="EMBL/GenBank/DDBJ databases">
        <authorList>
            <person name="Noorani M."/>
        </authorList>
    </citation>
    <scope>NUCLEOTIDE SEQUENCE</scope>
    <source>
        <strain evidence="2">Yugu1</strain>
    </source>
</reference>
<reference evidence="2" key="1">
    <citation type="journal article" date="2012" name="Nat. Biotechnol.">
        <title>Reference genome sequence of the model plant Setaria.</title>
        <authorList>
            <person name="Bennetzen J.L."/>
            <person name="Schmutz J."/>
            <person name="Wang H."/>
            <person name="Percifield R."/>
            <person name="Hawkins J."/>
            <person name="Pontaroli A.C."/>
            <person name="Estep M."/>
            <person name="Feng L."/>
            <person name="Vaughn J.N."/>
            <person name="Grimwood J."/>
            <person name="Jenkins J."/>
            <person name="Barry K."/>
            <person name="Lindquist E."/>
            <person name="Hellsten U."/>
            <person name="Deshpande S."/>
            <person name="Wang X."/>
            <person name="Wu X."/>
            <person name="Mitros T."/>
            <person name="Triplett J."/>
            <person name="Yang X."/>
            <person name="Ye C.Y."/>
            <person name="Mauro-Herrera M."/>
            <person name="Wang L."/>
            <person name="Li P."/>
            <person name="Sharma M."/>
            <person name="Sharma R."/>
            <person name="Ronald P.C."/>
            <person name="Panaud O."/>
            <person name="Kellogg E.A."/>
            <person name="Brutnell T.P."/>
            <person name="Doust A.N."/>
            <person name="Tuskan G.A."/>
            <person name="Rokhsar D."/>
            <person name="Devos K.M."/>
        </authorList>
    </citation>
    <scope>NUCLEOTIDE SEQUENCE [LARGE SCALE GENOMIC DNA]</scope>
    <source>
        <strain evidence="2">Yugu1</strain>
    </source>
</reference>
<protein>
    <submittedName>
        <fullName evidence="2">Uncharacterized protein</fullName>
    </submittedName>
</protein>
<evidence type="ECO:0000313" key="2">
    <source>
        <dbReference type="EMBL" id="RCV25507.1"/>
    </source>
</evidence>
<dbReference type="AlphaFoldDB" id="A0A368R5Q1"/>